<evidence type="ECO:0000256" key="9">
    <source>
        <dbReference type="ARBA" id="ARBA00023065"/>
    </source>
</evidence>
<keyword evidence="9" id="KW-0406">Ion transport</keyword>
<evidence type="ECO:0000256" key="2">
    <source>
        <dbReference type="ARBA" id="ARBA00022448"/>
    </source>
</evidence>
<dbReference type="PANTHER" id="PTHR45628">
    <property type="entry name" value="VOLTAGE-DEPENDENT CALCIUM CHANNEL TYPE A SUBUNIT ALPHA-1"/>
    <property type="match status" value="1"/>
</dbReference>
<feature type="transmembrane region" description="Helical" evidence="13">
    <location>
        <begin position="29"/>
        <end position="52"/>
    </location>
</feature>
<keyword evidence="4" id="KW-0107">Calcium channel</keyword>
<dbReference type="Pfam" id="PF16885">
    <property type="entry name" value="CAC1F_C"/>
    <property type="match status" value="1"/>
</dbReference>
<feature type="domain" description="Voltage-dependent calcium channel alpha-1 subunit IQ" evidence="14">
    <location>
        <begin position="122"/>
        <end position="156"/>
    </location>
</feature>
<keyword evidence="8 13" id="KW-1133">Transmembrane helix</keyword>
<evidence type="ECO:0000256" key="5">
    <source>
        <dbReference type="ARBA" id="ARBA00022692"/>
    </source>
</evidence>
<dbReference type="Gene3D" id="1.10.287.70">
    <property type="match status" value="1"/>
</dbReference>
<evidence type="ECO:0000259" key="14">
    <source>
        <dbReference type="SMART" id="SM01062"/>
    </source>
</evidence>
<dbReference type="PANTHER" id="PTHR45628:SF2">
    <property type="entry name" value="VOLTAGE-DEPENDENT L-TYPE CALCIUM CHANNEL SUBUNIT ALPHA-1F"/>
    <property type="match status" value="1"/>
</dbReference>
<evidence type="ECO:0000256" key="4">
    <source>
        <dbReference type="ARBA" id="ARBA00022673"/>
    </source>
</evidence>
<evidence type="ECO:0000256" key="13">
    <source>
        <dbReference type="SAM" id="Phobius"/>
    </source>
</evidence>
<dbReference type="Gene3D" id="1.10.238.10">
    <property type="entry name" value="EF-hand"/>
    <property type="match status" value="1"/>
</dbReference>
<keyword evidence="2" id="KW-0813">Transport</keyword>
<comment type="caution">
    <text evidence="15">The sequence shown here is derived from an EMBL/GenBank/DDBJ whole genome shotgun (WGS) entry which is preliminary data.</text>
</comment>
<keyword evidence="3" id="KW-0109">Calcium transport</keyword>
<evidence type="ECO:0000256" key="10">
    <source>
        <dbReference type="ARBA" id="ARBA00023136"/>
    </source>
</evidence>
<evidence type="ECO:0000256" key="11">
    <source>
        <dbReference type="ARBA" id="ARBA00023303"/>
    </source>
</evidence>
<evidence type="ECO:0000256" key="3">
    <source>
        <dbReference type="ARBA" id="ARBA00022568"/>
    </source>
</evidence>
<reference evidence="15 16" key="1">
    <citation type="submission" date="2021-06" db="EMBL/GenBank/DDBJ databases">
        <authorList>
            <person name="Palmer J.M."/>
        </authorList>
    </citation>
    <scope>NUCLEOTIDE SEQUENCE [LARGE SCALE GENOMIC DNA]</scope>
    <source>
        <strain evidence="15 16">GA_2019</strain>
        <tissue evidence="15">Muscle</tissue>
    </source>
</reference>
<keyword evidence="10 13" id="KW-0472">Membrane</keyword>
<keyword evidence="7" id="KW-0851">Voltage-gated channel</keyword>
<proteinExistence type="predicted"/>
<evidence type="ECO:0000256" key="8">
    <source>
        <dbReference type="ARBA" id="ARBA00022989"/>
    </source>
</evidence>
<evidence type="ECO:0000256" key="1">
    <source>
        <dbReference type="ARBA" id="ARBA00004141"/>
    </source>
</evidence>
<dbReference type="Proteomes" id="UP001476798">
    <property type="component" value="Unassembled WGS sequence"/>
</dbReference>
<keyword evidence="6" id="KW-0106">Calcium</keyword>
<organism evidence="15 16">
    <name type="scientific">Goodea atripinnis</name>
    <dbReference type="NCBI Taxonomy" id="208336"/>
    <lineage>
        <taxon>Eukaryota</taxon>
        <taxon>Metazoa</taxon>
        <taxon>Chordata</taxon>
        <taxon>Craniata</taxon>
        <taxon>Vertebrata</taxon>
        <taxon>Euteleostomi</taxon>
        <taxon>Actinopterygii</taxon>
        <taxon>Neopterygii</taxon>
        <taxon>Teleostei</taxon>
        <taxon>Neoteleostei</taxon>
        <taxon>Acanthomorphata</taxon>
        <taxon>Ovalentaria</taxon>
        <taxon>Atherinomorphae</taxon>
        <taxon>Cyprinodontiformes</taxon>
        <taxon>Goodeidae</taxon>
        <taxon>Goodea</taxon>
    </lineage>
</organism>
<dbReference type="InterPro" id="IPR005821">
    <property type="entry name" value="Ion_trans_dom"/>
</dbReference>
<name>A0ABV0MRD7_9TELE</name>
<comment type="subcellular location">
    <subcellularLocation>
        <location evidence="1">Membrane</location>
        <topology evidence="1">Multi-pass membrane protein</topology>
    </subcellularLocation>
</comment>
<evidence type="ECO:0000313" key="15">
    <source>
        <dbReference type="EMBL" id="MEQ2161674.1"/>
    </source>
</evidence>
<feature type="region of interest" description="Disordered" evidence="12">
    <location>
        <begin position="391"/>
        <end position="428"/>
    </location>
</feature>
<keyword evidence="16" id="KW-1185">Reference proteome</keyword>
<dbReference type="SMART" id="SM01062">
    <property type="entry name" value="Ca_chan_IQ"/>
    <property type="match status" value="1"/>
</dbReference>
<evidence type="ECO:0000256" key="7">
    <source>
        <dbReference type="ARBA" id="ARBA00022882"/>
    </source>
</evidence>
<protein>
    <recommendedName>
        <fullName evidence="14">Voltage-dependent calcium channel alpha-1 subunit IQ domain-containing protein</fullName>
    </recommendedName>
</protein>
<dbReference type="EMBL" id="JAHRIO010010744">
    <property type="protein sequence ID" value="MEQ2161674.1"/>
    <property type="molecule type" value="Genomic_DNA"/>
</dbReference>
<feature type="compositionally biased region" description="Polar residues" evidence="12">
    <location>
        <begin position="401"/>
        <end position="415"/>
    </location>
</feature>
<gene>
    <name evidence="15" type="ORF">GOODEAATRI_011940</name>
</gene>
<dbReference type="Gene3D" id="6.10.250.2180">
    <property type="match status" value="1"/>
</dbReference>
<dbReference type="InterPro" id="IPR050599">
    <property type="entry name" value="VDCC_alpha-1_subunit"/>
</dbReference>
<sequence length="590" mass="64869">MLGALPGRRCDPESDVEPGEEFTCGSNLAYLYFISFFMLCAYLIINLFIAVIMDNFEYLTRDWTVLGTHHLDEFKRVWSDYDPEATCRLVAMNVPLHPDGTVTFNATLFALVRTSLKIKTEGDEVTCGKFYASFLIQDYFKKYRKRKERERKSKKKDKAAALQDLAPEMRLAMACDLEEEEATEGEMTGDEIFDSEHGTSANPTPASTPMPPLDMLVEQTAVIIEPMSRVANGDVITKQVEALQEHLRPGSELAGFTVVTEQPGRSEPLPIRYSVTATFWYWNPNKFEYPEPVSPVPTETGDNGQTFDRDSSIGEIPYGAPDPNGFIGSENNMNGGSTAVSPTPYDTNGYNRNGYTGYNVNGIILGTNDNGSTVGQKPAFNFQCLKPQTSVDNLPIPGNYHGNTSPTRSRLQNQHSLDSRPSSVSSMSSTSWANTAAAGATPLPGIIAPSGRRGKLIYTPMILVDQESDASQPLWSDGSASLPAGKRPGWYPGQTRTFTSMRMRPSVNQGLIDKGSADSLVESILISEGLGIYARDPKFVSFAKREIAEACHMSLDEMETAAADLIARGASHLSRFEDELADEMNCVISY</sequence>
<keyword evidence="11" id="KW-0407">Ion channel</keyword>
<feature type="region of interest" description="Disordered" evidence="12">
    <location>
        <begin position="191"/>
        <end position="211"/>
    </location>
</feature>
<evidence type="ECO:0000313" key="16">
    <source>
        <dbReference type="Proteomes" id="UP001476798"/>
    </source>
</evidence>
<evidence type="ECO:0000256" key="6">
    <source>
        <dbReference type="ARBA" id="ARBA00022837"/>
    </source>
</evidence>
<dbReference type="Pfam" id="PF00520">
    <property type="entry name" value="Ion_trans"/>
    <property type="match status" value="1"/>
</dbReference>
<dbReference type="InterPro" id="IPR014873">
    <property type="entry name" value="VDCC_a1su_IQ"/>
</dbReference>
<dbReference type="InterPro" id="IPR031688">
    <property type="entry name" value="CAC1F_C"/>
</dbReference>
<feature type="compositionally biased region" description="Low complexity" evidence="12">
    <location>
        <begin position="419"/>
        <end position="428"/>
    </location>
</feature>
<keyword evidence="5 13" id="KW-0812">Transmembrane</keyword>
<evidence type="ECO:0000256" key="12">
    <source>
        <dbReference type="SAM" id="MobiDB-lite"/>
    </source>
</evidence>
<accession>A0ABV0MRD7</accession>